<dbReference type="EMBL" id="BARS01015574">
    <property type="protein sequence ID" value="GAF91967.1"/>
    <property type="molecule type" value="Genomic_DNA"/>
</dbReference>
<evidence type="ECO:0000259" key="2">
    <source>
        <dbReference type="Pfam" id="PF00501"/>
    </source>
</evidence>
<dbReference type="Gene3D" id="3.40.50.12780">
    <property type="entry name" value="N-terminal domain of ligase-like"/>
    <property type="match status" value="1"/>
</dbReference>
<dbReference type="SUPFAM" id="SSF56801">
    <property type="entry name" value="Acetyl-CoA synthetase-like"/>
    <property type="match status" value="1"/>
</dbReference>
<dbReference type="GO" id="GO:0004467">
    <property type="term" value="F:long-chain fatty acid-CoA ligase activity"/>
    <property type="evidence" value="ECO:0007669"/>
    <property type="project" value="TreeGrafter"/>
</dbReference>
<dbReference type="GO" id="GO:0016020">
    <property type="term" value="C:membrane"/>
    <property type="evidence" value="ECO:0007669"/>
    <property type="project" value="TreeGrafter"/>
</dbReference>
<dbReference type="InterPro" id="IPR020845">
    <property type="entry name" value="AMP-binding_CS"/>
</dbReference>
<accession>X0TV02</accession>
<sequence>MQHLEDLSQELDGVSPDSCLPSPAEEDIAEVMFTSGTTGEPKGVILTHRNIVSNVLASAQVISIDTSSRVFSLLPLSHMLEQTAELMTLLKFGATVVYPASQQPGLIFRTLKEQRITTIVLVPRILQLFWNAIEREVKKQEREQFWQHSLRIASRLPIKLRRLLFRSVHRQLGGCLQFLICGGAYLDPELARRWELLGIPVLQGYGITEAAPIVTVNPLKGRRLDSVGKVLPGQDINIVSDGEVLIRGANVTPGYWQDPETTEVAFEEGWYKTGDLGYLDDEGY</sequence>
<reference evidence="3" key="1">
    <citation type="journal article" date="2014" name="Front. Microbiol.">
        <title>High frequency of phylogenetically diverse reductive dehalogenase-homologous genes in deep subseafloor sedimentary metagenomes.</title>
        <authorList>
            <person name="Kawai M."/>
            <person name="Futagami T."/>
            <person name="Toyoda A."/>
            <person name="Takaki Y."/>
            <person name="Nishi S."/>
            <person name="Hori S."/>
            <person name="Arai W."/>
            <person name="Tsubouchi T."/>
            <person name="Morono Y."/>
            <person name="Uchiyama I."/>
            <person name="Ito T."/>
            <person name="Fujiyama A."/>
            <person name="Inagaki F."/>
            <person name="Takami H."/>
        </authorList>
    </citation>
    <scope>NUCLEOTIDE SEQUENCE</scope>
    <source>
        <strain evidence="3">Expedition CK06-06</strain>
    </source>
</reference>
<name>X0TV02_9ZZZZ</name>
<organism evidence="3">
    <name type="scientific">marine sediment metagenome</name>
    <dbReference type="NCBI Taxonomy" id="412755"/>
    <lineage>
        <taxon>unclassified sequences</taxon>
        <taxon>metagenomes</taxon>
        <taxon>ecological metagenomes</taxon>
    </lineage>
</organism>
<feature type="non-terminal residue" evidence="3">
    <location>
        <position position="284"/>
    </location>
</feature>
<dbReference type="PANTHER" id="PTHR43272">
    <property type="entry name" value="LONG-CHAIN-FATTY-ACID--COA LIGASE"/>
    <property type="match status" value="1"/>
</dbReference>
<comment type="caution">
    <text evidence="3">The sequence shown here is derived from an EMBL/GenBank/DDBJ whole genome shotgun (WGS) entry which is preliminary data.</text>
</comment>
<protein>
    <recommendedName>
        <fullName evidence="2">AMP-dependent synthetase/ligase domain-containing protein</fullName>
    </recommendedName>
</protein>
<evidence type="ECO:0000313" key="3">
    <source>
        <dbReference type="EMBL" id="GAF91967.1"/>
    </source>
</evidence>
<gene>
    <name evidence="3" type="ORF">S01H1_25743</name>
</gene>
<dbReference type="AlphaFoldDB" id="X0TV02"/>
<proteinExistence type="predicted"/>
<evidence type="ECO:0000256" key="1">
    <source>
        <dbReference type="SAM" id="MobiDB-lite"/>
    </source>
</evidence>
<feature type="region of interest" description="Disordered" evidence="1">
    <location>
        <begin position="1"/>
        <end position="20"/>
    </location>
</feature>
<dbReference type="InterPro" id="IPR042099">
    <property type="entry name" value="ANL_N_sf"/>
</dbReference>
<feature type="domain" description="AMP-dependent synthetase/ligase" evidence="2">
    <location>
        <begin position="20"/>
        <end position="256"/>
    </location>
</feature>
<dbReference type="PANTHER" id="PTHR43272:SF52">
    <property type="entry name" value="AMP-DEPENDENT SYNTHETASE_LIGASE DOMAIN-CONTAINING PROTEIN"/>
    <property type="match status" value="1"/>
</dbReference>
<dbReference type="Pfam" id="PF00501">
    <property type="entry name" value="AMP-binding"/>
    <property type="match status" value="1"/>
</dbReference>
<dbReference type="InterPro" id="IPR000873">
    <property type="entry name" value="AMP-dep_synth/lig_dom"/>
</dbReference>
<dbReference type="PROSITE" id="PS00455">
    <property type="entry name" value="AMP_BINDING"/>
    <property type="match status" value="1"/>
</dbReference>